<dbReference type="Proteomes" id="UP001229421">
    <property type="component" value="Unassembled WGS sequence"/>
</dbReference>
<dbReference type="PANTHER" id="PTHR32077:SF86">
    <property type="entry name" value="FAS1 DOMAIN-CONTAINING PROTEIN SELMODRAFT_448915"/>
    <property type="match status" value="1"/>
</dbReference>
<evidence type="ECO:0000256" key="6">
    <source>
        <dbReference type="ARBA" id="ARBA00023136"/>
    </source>
</evidence>
<evidence type="ECO:0000256" key="7">
    <source>
        <dbReference type="ARBA" id="ARBA00024686"/>
    </source>
</evidence>
<dbReference type="GO" id="GO:0098552">
    <property type="term" value="C:side of membrane"/>
    <property type="evidence" value="ECO:0007669"/>
    <property type="project" value="UniProtKB-KW"/>
</dbReference>
<organism evidence="10 11">
    <name type="scientific">Tagetes erecta</name>
    <name type="common">African marigold</name>
    <dbReference type="NCBI Taxonomy" id="13708"/>
    <lineage>
        <taxon>Eukaryota</taxon>
        <taxon>Viridiplantae</taxon>
        <taxon>Streptophyta</taxon>
        <taxon>Embryophyta</taxon>
        <taxon>Tracheophyta</taxon>
        <taxon>Spermatophyta</taxon>
        <taxon>Magnoliopsida</taxon>
        <taxon>eudicotyledons</taxon>
        <taxon>Gunneridae</taxon>
        <taxon>Pentapetalae</taxon>
        <taxon>asterids</taxon>
        <taxon>campanulids</taxon>
        <taxon>Asterales</taxon>
        <taxon>Asteraceae</taxon>
        <taxon>Asteroideae</taxon>
        <taxon>Heliantheae alliance</taxon>
        <taxon>Tageteae</taxon>
        <taxon>Tagetes</taxon>
    </lineage>
</organism>
<dbReference type="InterPro" id="IPR000782">
    <property type="entry name" value="FAS1_domain"/>
</dbReference>
<dbReference type="InterPro" id="IPR036378">
    <property type="entry name" value="FAS1_dom_sf"/>
</dbReference>
<comment type="subcellular location">
    <subcellularLocation>
        <location evidence="1">Cell membrane</location>
        <topology evidence="1">Lipid-anchor</topology>
        <topology evidence="1">GPI-anchor</topology>
    </subcellularLocation>
</comment>
<keyword evidence="6" id="KW-0472">Membrane</keyword>
<evidence type="ECO:0000259" key="9">
    <source>
        <dbReference type="Pfam" id="PF02469"/>
    </source>
</evidence>
<evidence type="ECO:0000313" key="11">
    <source>
        <dbReference type="Proteomes" id="UP001229421"/>
    </source>
</evidence>
<dbReference type="GO" id="GO:0009834">
    <property type="term" value="P:plant-type secondary cell wall biogenesis"/>
    <property type="evidence" value="ECO:0007669"/>
    <property type="project" value="TreeGrafter"/>
</dbReference>
<comment type="function">
    <text evidence="7">May be a cell surface adhesion protein.</text>
</comment>
<proteinExistence type="inferred from homology"/>
<gene>
    <name evidence="10" type="ORF">QVD17_29993</name>
</gene>
<evidence type="ECO:0000256" key="1">
    <source>
        <dbReference type="ARBA" id="ARBA00004609"/>
    </source>
</evidence>
<dbReference type="AlphaFoldDB" id="A0AAD8K721"/>
<feature type="compositionally biased region" description="Low complexity" evidence="8">
    <location>
        <begin position="103"/>
        <end position="118"/>
    </location>
</feature>
<keyword evidence="4" id="KW-0325">Glycoprotein</keyword>
<evidence type="ECO:0000256" key="8">
    <source>
        <dbReference type="SAM" id="MobiDB-lite"/>
    </source>
</evidence>
<dbReference type="PANTHER" id="PTHR32077">
    <property type="entry name" value="FASCICLIN-LIKE ARABINOGALACTAN PROTEIN"/>
    <property type="match status" value="1"/>
</dbReference>
<keyword evidence="4" id="KW-0336">GPI-anchor</keyword>
<keyword evidence="5" id="KW-0732">Signal</keyword>
<reference evidence="10" key="1">
    <citation type="journal article" date="2023" name="bioRxiv">
        <title>Improved chromosome-level genome assembly for marigold (Tagetes erecta).</title>
        <authorList>
            <person name="Jiang F."/>
            <person name="Yuan L."/>
            <person name="Wang S."/>
            <person name="Wang H."/>
            <person name="Xu D."/>
            <person name="Wang A."/>
            <person name="Fan W."/>
        </authorList>
    </citation>
    <scope>NUCLEOTIDE SEQUENCE</scope>
    <source>
        <strain evidence="10">WSJ</strain>
        <tissue evidence="10">Leaf</tissue>
    </source>
</reference>
<feature type="region of interest" description="Disordered" evidence="8">
    <location>
        <begin position="75"/>
        <end position="118"/>
    </location>
</feature>
<keyword evidence="3" id="KW-1003">Cell membrane</keyword>
<dbReference type="SUPFAM" id="SSF82153">
    <property type="entry name" value="FAS1 domain"/>
    <property type="match status" value="1"/>
</dbReference>
<dbReference type="EMBL" id="JAUHHV010000008">
    <property type="protein sequence ID" value="KAK1414250.1"/>
    <property type="molecule type" value="Genomic_DNA"/>
</dbReference>
<protein>
    <recommendedName>
        <fullName evidence="9">FAS1 domain-containing protein</fullName>
    </recommendedName>
</protein>
<keyword evidence="4" id="KW-0449">Lipoprotein</keyword>
<evidence type="ECO:0000256" key="3">
    <source>
        <dbReference type="ARBA" id="ARBA00022475"/>
    </source>
</evidence>
<sequence>MADYRFCPLDNAFKGFMEKFKNLIVANKQSLLEYHGVPVYQSMSMLKSRKGLMNTLATDGANKFDFTVQNEGQDVTIKTTDAPADSPKPAKKQKKGKAPPAPASSESPADSPDGDVAN</sequence>
<evidence type="ECO:0000313" key="10">
    <source>
        <dbReference type="EMBL" id="KAK1414250.1"/>
    </source>
</evidence>
<dbReference type="InterPro" id="IPR045003">
    <property type="entry name" value="FLA_A"/>
</dbReference>
<dbReference type="Pfam" id="PF02469">
    <property type="entry name" value="Fasciclin"/>
    <property type="match status" value="1"/>
</dbReference>
<accession>A0AAD8K721</accession>
<evidence type="ECO:0000256" key="2">
    <source>
        <dbReference type="ARBA" id="ARBA00007843"/>
    </source>
</evidence>
<keyword evidence="11" id="KW-1185">Reference proteome</keyword>
<feature type="domain" description="FAS1" evidence="9">
    <location>
        <begin position="6"/>
        <end position="79"/>
    </location>
</feature>
<evidence type="ECO:0000256" key="4">
    <source>
        <dbReference type="ARBA" id="ARBA00022622"/>
    </source>
</evidence>
<evidence type="ECO:0000256" key="5">
    <source>
        <dbReference type="ARBA" id="ARBA00022729"/>
    </source>
</evidence>
<comment type="similarity">
    <text evidence="2">Belongs to the fasciclin-like AGP family.</text>
</comment>
<dbReference type="GO" id="GO:0005886">
    <property type="term" value="C:plasma membrane"/>
    <property type="evidence" value="ECO:0007669"/>
    <property type="project" value="UniProtKB-SubCell"/>
</dbReference>
<comment type="caution">
    <text evidence="10">The sequence shown here is derived from an EMBL/GenBank/DDBJ whole genome shotgun (WGS) entry which is preliminary data.</text>
</comment>
<name>A0AAD8K721_TARER</name>